<keyword evidence="7" id="KW-0479">Metal-binding</keyword>
<dbReference type="InterPro" id="IPR002429">
    <property type="entry name" value="CcO_II-like_C"/>
</dbReference>
<dbReference type="InterPro" id="IPR001505">
    <property type="entry name" value="Copper_CuA"/>
</dbReference>
<dbReference type="InterPro" id="IPR036257">
    <property type="entry name" value="Cyt_c_oxidase_su2_TM_sf"/>
</dbReference>
<dbReference type="PANTHER" id="PTHR22888">
    <property type="entry name" value="CYTOCHROME C OXIDASE, SUBUNIT II"/>
    <property type="match status" value="1"/>
</dbReference>
<evidence type="ECO:0000256" key="6">
    <source>
        <dbReference type="ARBA" id="ARBA00022692"/>
    </source>
</evidence>
<dbReference type="PROSITE" id="PS50999">
    <property type="entry name" value="COX2_TM"/>
    <property type="match status" value="1"/>
</dbReference>
<reference evidence="21 22" key="1">
    <citation type="submission" date="2023-10" db="EMBL/GenBank/DDBJ databases">
        <title>179-bfca-hs.</title>
        <authorList>
            <person name="Miliotis G."/>
            <person name="Sengupta P."/>
            <person name="Hameed A."/>
            <person name="Chuvochina M."/>
            <person name="Mcdonagh F."/>
            <person name="Simpson A.C."/>
            <person name="Singh N.K."/>
            <person name="Rekha P.D."/>
            <person name="Raman K."/>
            <person name="Hugenholtz P."/>
            <person name="Venkateswaran K."/>
        </authorList>
    </citation>
    <scope>NUCLEOTIDE SEQUENCE [LARGE SCALE GENOMIC DNA]</scope>
    <source>
        <strain evidence="21 22">179-BFC-A-HS</strain>
    </source>
</reference>
<comment type="subcellular location">
    <subcellularLocation>
        <location evidence="1">Membrane</location>
        <topology evidence="1">Multi-pass membrane protein</topology>
    </subcellularLocation>
</comment>
<feature type="transmembrane region" description="Helical" evidence="18">
    <location>
        <begin position="15"/>
        <end position="35"/>
    </location>
</feature>
<dbReference type="Gene3D" id="1.10.287.90">
    <property type="match status" value="1"/>
</dbReference>
<sequence length="159" mass="17734">MPEDVKGNLKLELTWTILPIILLIVLAVPTIAITYNQSPKMAAEADDGIDIGVAAQQFTWTFSQPNGKTDQNKLVLPEGEDVTLHLSSKDVIHSFWVPALAGKIDAIPGRTVTYEIKHLQKGTYRGKCAEYCGTQHTNMVFEVQVVSKKAYQKYLKEMK</sequence>
<evidence type="ECO:0000256" key="3">
    <source>
        <dbReference type="ARBA" id="ARBA00012949"/>
    </source>
</evidence>
<keyword evidence="5" id="KW-0679">Respiratory chain</keyword>
<dbReference type="EMBL" id="JAROCA020000001">
    <property type="protein sequence ID" value="MDY0404512.1"/>
    <property type="molecule type" value="Genomic_DNA"/>
</dbReference>
<evidence type="ECO:0000256" key="12">
    <source>
        <dbReference type="ARBA" id="ARBA00023136"/>
    </source>
</evidence>
<evidence type="ECO:0000256" key="8">
    <source>
        <dbReference type="ARBA" id="ARBA00022967"/>
    </source>
</evidence>
<keyword evidence="11" id="KW-0186">Copper</keyword>
<evidence type="ECO:0000256" key="14">
    <source>
        <dbReference type="ARBA" id="ARBA00031389"/>
    </source>
</evidence>
<dbReference type="Gene3D" id="2.60.40.420">
    <property type="entry name" value="Cupredoxins - blue copper proteins"/>
    <property type="match status" value="1"/>
</dbReference>
<evidence type="ECO:0000259" key="20">
    <source>
        <dbReference type="PROSITE" id="PS50999"/>
    </source>
</evidence>
<dbReference type="InterPro" id="IPR014222">
    <property type="entry name" value="Cyt_c_oxidase_su2"/>
</dbReference>
<keyword evidence="12 18" id="KW-0472">Membrane</keyword>
<evidence type="ECO:0000256" key="9">
    <source>
        <dbReference type="ARBA" id="ARBA00022982"/>
    </source>
</evidence>
<comment type="function">
    <text evidence="13">Subunits I and II form the functional core of the enzyme complex. Electrons originating in cytochrome c are transferred via heme a and Cu(A) to the binuclear center formed by heme a3 and Cu(B).</text>
</comment>
<comment type="similarity">
    <text evidence="2">Belongs to the cytochrome c oxidase subunit 2 family.</text>
</comment>
<comment type="caution">
    <text evidence="21">The sequence shown here is derived from an EMBL/GenBank/DDBJ whole genome shotgun (WGS) entry which is preliminary data.</text>
</comment>
<dbReference type="PROSITE" id="PS00078">
    <property type="entry name" value="COX2"/>
    <property type="match status" value="1"/>
</dbReference>
<protein>
    <recommendedName>
        <fullName evidence="3">cytochrome-c oxidase</fullName>
        <ecNumber evidence="3">7.1.1.9</ecNumber>
    </recommendedName>
    <alternativeName>
        <fullName evidence="15">Cytochrome aa3 subunit 2</fullName>
    </alternativeName>
    <alternativeName>
        <fullName evidence="14">Cytochrome c oxidase polypeptide II</fullName>
    </alternativeName>
    <alternativeName>
        <fullName evidence="17">Oxidase aa(3) subunit 2</fullName>
    </alternativeName>
</protein>
<keyword evidence="6 18" id="KW-0812">Transmembrane</keyword>
<dbReference type="EC" id="7.1.1.9" evidence="3"/>
<keyword evidence="4" id="KW-0813">Transport</keyword>
<dbReference type="PROSITE" id="PS50857">
    <property type="entry name" value="COX2_CUA"/>
    <property type="match status" value="1"/>
</dbReference>
<accession>A0ABU5CDT5</accession>
<dbReference type="InterPro" id="IPR008972">
    <property type="entry name" value="Cupredoxin"/>
</dbReference>
<evidence type="ECO:0000256" key="10">
    <source>
        <dbReference type="ARBA" id="ARBA00022989"/>
    </source>
</evidence>
<evidence type="ECO:0000256" key="11">
    <source>
        <dbReference type="ARBA" id="ARBA00023008"/>
    </source>
</evidence>
<keyword evidence="22" id="KW-1185">Reference proteome</keyword>
<dbReference type="PANTHER" id="PTHR22888:SF9">
    <property type="entry name" value="CYTOCHROME C OXIDASE SUBUNIT 2"/>
    <property type="match status" value="1"/>
</dbReference>
<dbReference type="Proteomes" id="UP001228376">
    <property type="component" value="Unassembled WGS sequence"/>
</dbReference>
<dbReference type="InterPro" id="IPR011759">
    <property type="entry name" value="Cyt_c_oxidase_su2_TM_dom"/>
</dbReference>
<evidence type="ECO:0000256" key="7">
    <source>
        <dbReference type="ARBA" id="ARBA00022723"/>
    </source>
</evidence>
<evidence type="ECO:0000256" key="15">
    <source>
        <dbReference type="ARBA" id="ARBA00031399"/>
    </source>
</evidence>
<gene>
    <name evidence="21" type="primary">coxB</name>
    <name evidence="21" type="ORF">P5G51_003000</name>
</gene>
<dbReference type="SUPFAM" id="SSF81464">
    <property type="entry name" value="Cytochrome c oxidase subunit II-like, transmembrane region"/>
    <property type="match status" value="1"/>
</dbReference>
<keyword evidence="9" id="KW-0249">Electron transport</keyword>
<evidence type="ECO:0000256" key="5">
    <source>
        <dbReference type="ARBA" id="ARBA00022660"/>
    </source>
</evidence>
<evidence type="ECO:0000256" key="16">
    <source>
        <dbReference type="ARBA" id="ARBA00047816"/>
    </source>
</evidence>
<dbReference type="Pfam" id="PF00116">
    <property type="entry name" value="COX2"/>
    <property type="match status" value="1"/>
</dbReference>
<evidence type="ECO:0000313" key="22">
    <source>
        <dbReference type="Proteomes" id="UP001228376"/>
    </source>
</evidence>
<evidence type="ECO:0000256" key="13">
    <source>
        <dbReference type="ARBA" id="ARBA00024688"/>
    </source>
</evidence>
<evidence type="ECO:0000313" key="21">
    <source>
        <dbReference type="EMBL" id="MDY0404512.1"/>
    </source>
</evidence>
<organism evidence="21 22">
    <name type="scientific">Tigheibacillus jepli</name>
    <dbReference type="NCBI Taxonomy" id="3035914"/>
    <lineage>
        <taxon>Bacteria</taxon>
        <taxon>Bacillati</taxon>
        <taxon>Bacillota</taxon>
        <taxon>Bacilli</taxon>
        <taxon>Bacillales</taxon>
        <taxon>Bacillaceae</taxon>
        <taxon>Tigheibacillus</taxon>
    </lineage>
</organism>
<evidence type="ECO:0000256" key="2">
    <source>
        <dbReference type="ARBA" id="ARBA00007866"/>
    </source>
</evidence>
<evidence type="ECO:0000256" key="1">
    <source>
        <dbReference type="ARBA" id="ARBA00004141"/>
    </source>
</evidence>
<dbReference type="SUPFAM" id="SSF49503">
    <property type="entry name" value="Cupredoxins"/>
    <property type="match status" value="1"/>
</dbReference>
<dbReference type="PRINTS" id="PR01166">
    <property type="entry name" value="CYCOXIDASEII"/>
</dbReference>
<comment type="catalytic activity">
    <reaction evidence="16">
        <text>4 Fe(II)-[cytochrome c] + O2 + 8 H(+)(in) = 4 Fe(III)-[cytochrome c] + 2 H2O + 4 H(+)(out)</text>
        <dbReference type="Rhea" id="RHEA:11436"/>
        <dbReference type="Rhea" id="RHEA-COMP:10350"/>
        <dbReference type="Rhea" id="RHEA-COMP:14399"/>
        <dbReference type="ChEBI" id="CHEBI:15377"/>
        <dbReference type="ChEBI" id="CHEBI:15378"/>
        <dbReference type="ChEBI" id="CHEBI:15379"/>
        <dbReference type="ChEBI" id="CHEBI:29033"/>
        <dbReference type="ChEBI" id="CHEBI:29034"/>
        <dbReference type="EC" id="7.1.1.9"/>
    </reaction>
</comment>
<evidence type="ECO:0000259" key="19">
    <source>
        <dbReference type="PROSITE" id="PS50857"/>
    </source>
</evidence>
<feature type="domain" description="Cytochrome oxidase subunit II copper A binding" evidence="19">
    <location>
        <begin position="46"/>
        <end position="157"/>
    </location>
</feature>
<evidence type="ECO:0000256" key="4">
    <source>
        <dbReference type="ARBA" id="ARBA00022448"/>
    </source>
</evidence>
<keyword evidence="8" id="KW-1278">Translocase</keyword>
<dbReference type="NCBIfam" id="TIGR02866">
    <property type="entry name" value="CoxB"/>
    <property type="match status" value="1"/>
</dbReference>
<evidence type="ECO:0000256" key="18">
    <source>
        <dbReference type="SAM" id="Phobius"/>
    </source>
</evidence>
<evidence type="ECO:0000256" key="17">
    <source>
        <dbReference type="ARBA" id="ARBA00050058"/>
    </source>
</evidence>
<proteinExistence type="inferred from homology"/>
<dbReference type="InterPro" id="IPR045187">
    <property type="entry name" value="CcO_II"/>
</dbReference>
<dbReference type="RefSeq" id="WP_320384869.1">
    <property type="nucleotide sequence ID" value="NZ_JAROCA020000001.1"/>
</dbReference>
<name>A0ABU5CDT5_9BACI</name>
<keyword evidence="10 18" id="KW-1133">Transmembrane helix</keyword>
<feature type="domain" description="Cytochrome oxidase subunit II transmembrane region profile" evidence="20">
    <location>
        <begin position="1"/>
        <end position="41"/>
    </location>
</feature>